<dbReference type="GO" id="GO:0048011">
    <property type="term" value="P:neurotrophin TRK receptor signaling pathway"/>
    <property type="evidence" value="ECO:0007669"/>
    <property type="project" value="InterPro"/>
</dbReference>
<dbReference type="GO" id="GO:0032007">
    <property type="term" value="P:negative regulation of TOR signaling"/>
    <property type="evidence" value="ECO:0007669"/>
    <property type="project" value="InterPro"/>
</dbReference>
<comment type="caution">
    <text evidence="2">The sequence shown here is derived from an EMBL/GenBank/DDBJ whole genome shotgun (WGS) entry which is preliminary data.</text>
</comment>
<evidence type="ECO:0000313" key="2">
    <source>
        <dbReference type="EMBL" id="KAL0478966.1"/>
    </source>
</evidence>
<evidence type="ECO:0000313" key="3">
    <source>
        <dbReference type="Proteomes" id="UP001431209"/>
    </source>
</evidence>
<feature type="compositionally biased region" description="Acidic residues" evidence="1">
    <location>
        <begin position="422"/>
        <end position="433"/>
    </location>
</feature>
<accession>A0AAW2YPU2</accession>
<dbReference type="EMBL" id="JAOPGA020000489">
    <property type="protein sequence ID" value="KAL0478966.1"/>
    <property type="molecule type" value="Genomic_DNA"/>
</dbReference>
<dbReference type="Proteomes" id="UP001431209">
    <property type="component" value="Unassembled WGS sequence"/>
</dbReference>
<protein>
    <submittedName>
        <fullName evidence="2">Uncharacterized protein</fullName>
    </submittedName>
</protein>
<keyword evidence="3" id="KW-1185">Reference proteome</keyword>
<feature type="region of interest" description="Disordered" evidence="1">
    <location>
        <begin position="330"/>
        <end position="369"/>
    </location>
</feature>
<gene>
    <name evidence="2" type="ORF">AKO1_007882</name>
</gene>
<evidence type="ECO:0000256" key="1">
    <source>
        <dbReference type="SAM" id="MobiDB-lite"/>
    </source>
</evidence>
<proteinExistence type="predicted"/>
<dbReference type="AlphaFoldDB" id="A0AAW2YPU2"/>
<feature type="compositionally biased region" description="Acidic residues" evidence="1">
    <location>
        <begin position="348"/>
        <end position="360"/>
    </location>
</feature>
<name>A0AAW2YPU2_9EUKA</name>
<dbReference type="InterPro" id="IPR026682">
    <property type="entry name" value="AKT1S1"/>
</dbReference>
<organism evidence="2 3">
    <name type="scientific">Acrasis kona</name>
    <dbReference type="NCBI Taxonomy" id="1008807"/>
    <lineage>
        <taxon>Eukaryota</taxon>
        <taxon>Discoba</taxon>
        <taxon>Heterolobosea</taxon>
        <taxon>Tetramitia</taxon>
        <taxon>Eutetramitia</taxon>
        <taxon>Acrasidae</taxon>
        <taxon>Acrasis</taxon>
    </lineage>
</organism>
<dbReference type="PANTHER" id="PTHR21844:SF2">
    <property type="entry name" value="PROLINE-RICH AKT1 SUBSTRATE 1"/>
    <property type="match status" value="1"/>
</dbReference>
<reference evidence="2 3" key="1">
    <citation type="submission" date="2024-03" db="EMBL/GenBank/DDBJ databases">
        <title>The Acrasis kona genome and developmental transcriptomes reveal deep origins of eukaryotic multicellular pathways.</title>
        <authorList>
            <person name="Sheikh S."/>
            <person name="Fu C.-J."/>
            <person name="Brown M.W."/>
            <person name="Baldauf S.L."/>
        </authorList>
    </citation>
    <scope>NUCLEOTIDE SEQUENCE [LARGE SCALE GENOMIC DNA]</scope>
    <source>
        <strain evidence="2 3">ATCC MYA-3509</strain>
    </source>
</reference>
<sequence>MMGVCSQGIQSSVSVLLDEDPVDDSGNLTQFTCGNCGTFVALYLNRSQKYLLNHDHMLNGEDISKLKNTKDYSEIFKIIPLTPLIGDGYNVNQLPVLKTLQLHMQKHLTSEKNKMEERIKQFAHKQRVSYLDMFNKAQADRSTLFTSISQHISHRDSGVRKSRRFPSLSDLTCPSPLSNASTNATLLSYFDEITQKEAAPSNPVVAAPPVTQAAPVVQPTITKPEPKSPSTTNKRTFPTKSLRTKMKNKLASLANIMTAPNQSQELGTELSQSMPIGISSPMGPNDQTNLFNRKNAPVVVRRKVSAGVEDYLIKQSRYNERIRNTYTPDPVFSFDEDVESPVTPSVQDVEEEEQEEEVEEERERLPLHNKQIYASSVPVNIIPREPYQPDQYVFMPNQEDDEESRPITSGQLIQEEKKVEEQVENSEEDEEREDVPRRRDRRFVKRRDEDDIFDQQQGSYIERYMSFRDDYFRK</sequence>
<dbReference type="PANTHER" id="PTHR21844">
    <property type="entry name" value="AKT1 SUBSTRATE 1 PROTEIN"/>
    <property type="match status" value="1"/>
</dbReference>
<dbReference type="GO" id="GO:0005737">
    <property type="term" value="C:cytoplasm"/>
    <property type="evidence" value="ECO:0007669"/>
    <property type="project" value="TreeGrafter"/>
</dbReference>
<feature type="region of interest" description="Disordered" evidence="1">
    <location>
        <begin position="391"/>
        <end position="450"/>
    </location>
</feature>